<comment type="subcellular location">
    <subcellularLocation>
        <location evidence="1">Secreted</location>
    </subcellularLocation>
</comment>
<evidence type="ECO:0000313" key="7">
    <source>
        <dbReference type="EMBL" id="KAK3864356.1"/>
    </source>
</evidence>
<reference evidence="7" key="1">
    <citation type="submission" date="2023-10" db="EMBL/GenBank/DDBJ databases">
        <title>Genome assemblies of two species of porcelain crab, Petrolisthes cinctipes and Petrolisthes manimaculis (Anomura: Porcellanidae).</title>
        <authorList>
            <person name="Angst P."/>
        </authorList>
    </citation>
    <scope>NUCLEOTIDE SEQUENCE</scope>
    <source>
        <strain evidence="7">PB745_01</strain>
        <tissue evidence="7">Gill</tissue>
    </source>
</reference>
<evidence type="ECO:0000313" key="8">
    <source>
        <dbReference type="Proteomes" id="UP001286313"/>
    </source>
</evidence>
<evidence type="ECO:0000256" key="1">
    <source>
        <dbReference type="ARBA" id="ARBA00004613"/>
    </source>
</evidence>
<dbReference type="Proteomes" id="UP001286313">
    <property type="component" value="Unassembled WGS sequence"/>
</dbReference>
<feature type="compositionally biased region" description="Acidic residues" evidence="4">
    <location>
        <begin position="84"/>
        <end position="96"/>
    </location>
</feature>
<keyword evidence="8" id="KW-1185">Reference proteome</keyword>
<evidence type="ECO:0000256" key="4">
    <source>
        <dbReference type="SAM" id="MobiDB-lite"/>
    </source>
</evidence>
<feature type="signal peptide" evidence="5">
    <location>
        <begin position="1"/>
        <end position="21"/>
    </location>
</feature>
<keyword evidence="3 5" id="KW-0732">Signal</keyword>
<keyword evidence="2" id="KW-0964">Secreted</keyword>
<dbReference type="PRINTS" id="PR00007">
    <property type="entry name" value="COMPLEMNTC1Q"/>
</dbReference>
<feature type="domain" description="C1q" evidence="6">
    <location>
        <begin position="114"/>
        <end position="240"/>
    </location>
</feature>
<dbReference type="Pfam" id="PF00386">
    <property type="entry name" value="C1q"/>
    <property type="match status" value="1"/>
</dbReference>
<dbReference type="PANTHER" id="PTHR22923">
    <property type="entry name" value="CEREBELLIN-RELATED"/>
    <property type="match status" value="1"/>
</dbReference>
<gene>
    <name evidence="7" type="ORF">Pcinc_029951</name>
</gene>
<protein>
    <recommendedName>
        <fullName evidence="6">C1q domain-containing protein</fullName>
    </recommendedName>
</protein>
<evidence type="ECO:0000256" key="2">
    <source>
        <dbReference type="ARBA" id="ARBA00022525"/>
    </source>
</evidence>
<dbReference type="PROSITE" id="PS50871">
    <property type="entry name" value="C1Q"/>
    <property type="match status" value="1"/>
</dbReference>
<evidence type="ECO:0000256" key="3">
    <source>
        <dbReference type="ARBA" id="ARBA00022729"/>
    </source>
</evidence>
<feature type="region of interest" description="Disordered" evidence="4">
    <location>
        <begin position="25"/>
        <end position="116"/>
    </location>
</feature>
<dbReference type="GO" id="GO:0005576">
    <property type="term" value="C:extracellular region"/>
    <property type="evidence" value="ECO:0007669"/>
    <property type="project" value="UniProtKB-SubCell"/>
</dbReference>
<name>A0AAE1EZX4_PETCI</name>
<dbReference type="AlphaFoldDB" id="A0AAE1EZX4"/>
<evidence type="ECO:0000259" key="6">
    <source>
        <dbReference type="PROSITE" id="PS50871"/>
    </source>
</evidence>
<sequence>MCCVKKASLILLGLFVLGVTASPFWNNNSDPDMTDEMDDDDYMNDNDTDTDDHAQETSADYDDYFDKNDADYDDLEETSYHGDDNDDNSTETDDDGGYASETQFFAPPRPRPVNPSTKIAFTVRKVRGRRTATTTLRFQNVLTNAGGAWRNDRFVAPRNGLYYFAFHAVGGRTSDFTMSLIRNGVYRVTAYGTSNTFEHGSNSAVLRLRSGDRVQLRLTQGTIYEHPGSEAYTSFTGFQI</sequence>
<dbReference type="EMBL" id="JAWQEG010003811">
    <property type="protein sequence ID" value="KAK3864356.1"/>
    <property type="molecule type" value="Genomic_DNA"/>
</dbReference>
<feature type="chain" id="PRO_5042036571" description="C1q domain-containing protein" evidence="5">
    <location>
        <begin position="22"/>
        <end position="240"/>
    </location>
</feature>
<comment type="caution">
    <text evidence="7">The sequence shown here is derived from an EMBL/GenBank/DDBJ whole genome shotgun (WGS) entry which is preliminary data.</text>
</comment>
<dbReference type="InterPro" id="IPR008983">
    <property type="entry name" value="Tumour_necrosis_fac-like_dom"/>
</dbReference>
<accession>A0AAE1EZX4</accession>
<dbReference type="SUPFAM" id="SSF49842">
    <property type="entry name" value="TNF-like"/>
    <property type="match status" value="1"/>
</dbReference>
<dbReference type="PANTHER" id="PTHR22923:SF116">
    <property type="entry name" value="C1Q DOMAIN-CONTAINING PROTEIN"/>
    <property type="match status" value="1"/>
</dbReference>
<feature type="compositionally biased region" description="Acidic residues" evidence="4">
    <location>
        <begin position="32"/>
        <end position="50"/>
    </location>
</feature>
<evidence type="ECO:0000256" key="5">
    <source>
        <dbReference type="SAM" id="SignalP"/>
    </source>
</evidence>
<dbReference type="InterPro" id="IPR001073">
    <property type="entry name" value="C1q_dom"/>
</dbReference>
<proteinExistence type="predicted"/>
<dbReference type="InterPro" id="IPR050822">
    <property type="entry name" value="Cerebellin_Synaptic_Org"/>
</dbReference>
<dbReference type="Gene3D" id="2.60.120.40">
    <property type="match status" value="1"/>
</dbReference>
<organism evidence="7 8">
    <name type="scientific">Petrolisthes cinctipes</name>
    <name type="common">Flat porcelain crab</name>
    <dbReference type="NCBI Taxonomy" id="88211"/>
    <lineage>
        <taxon>Eukaryota</taxon>
        <taxon>Metazoa</taxon>
        <taxon>Ecdysozoa</taxon>
        <taxon>Arthropoda</taxon>
        <taxon>Crustacea</taxon>
        <taxon>Multicrustacea</taxon>
        <taxon>Malacostraca</taxon>
        <taxon>Eumalacostraca</taxon>
        <taxon>Eucarida</taxon>
        <taxon>Decapoda</taxon>
        <taxon>Pleocyemata</taxon>
        <taxon>Anomura</taxon>
        <taxon>Galatheoidea</taxon>
        <taxon>Porcellanidae</taxon>
        <taxon>Petrolisthes</taxon>
    </lineage>
</organism>
<dbReference type="SMART" id="SM00110">
    <property type="entry name" value="C1Q"/>
    <property type="match status" value="1"/>
</dbReference>